<evidence type="ECO:0000256" key="2">
    <source>
        <dbReference type="ARBA" id="ARBA00022801"/>
    </source>
</evidence>
<name>A0ABR3B933_PHYBL</name>
<keyword evidence="1" id="KW-0540">Nuclease</keyword>
<dbReference type="Proteomes" id="UP001448207">
    <property type="component" value="Unassembled WGS sequence"/>
</dbReference>
<evidence type="ECO:0000313" key="8">
    <source>
        <dbReference type="Proteomes" id="UP001448207"/>
    </source>
</evidence>
<evidence type="ECO:0000256" key="1">
    <source>
        <dbReference type="ARBA" id="ARBA00022722"/>
    </source>
</evidence>
<feature type="domain" description="Xrn1 helical" evidence="6">
    <location>
        <begin position="355"/>
        <end position="430"/>
    </location>
</feature>
<keyword evidence="8" id="KW-1185">Reference proteome</keyword>
<accession>A0ABR3B933</accession>
<protein>
    <submittedName>
        <fullName evidence="7">XRN 5'-3' exonuclease N-terminus-domain-containing protein</fullName>
    </submittedName>
</protein>
<evidence type="ECO:0000259" key="6">
    <source>
        <dbReference type="Pfam" id="PF17846"/>
    </source>
</evidence>
<organism evidence="7 8">
    <name type="scientific">Phycomyces blakesleeanus</name>
    <dbReference type="NCBI Taxonomy" id="4837"/>
    <lineage>
        <taxon>Eukaryota</taxon>
        <taxon>Fungi</taxon>
        <taxon>Fungi incertae sedis</taxon>
        <taxon>Mucoromycota</taxon>
        <taxon>Mucoromycotina</taxon>
        <taxon>Mucoromycetes</taxon>
        <taxon>Mucorales</taxon>
        <taxon>Phycomycetaceae</taxon>
        <taxon>Phycomyces</taxon>
    </lineage>
</organism>
<evidence type="ECO:0000259" key="5">
    <source>
        <dbReference type="Pfam" id="PF03159"/>
    </source>
</evidence>
<comment type="caution">
    <text evidence="7">The sequence shown here is derived from an EMBL/GenBank/DDBJ whole genome shotgun (WGS) entry which is preliminary data.</text>
</comment>
<sequence length="444" mass="52447">MAQKPARLIHTSFYNLYFDITQTIHLCFEKIELTNIDPKTFKDEVMEAVFSKIEEAVDHIHPRRLIFIAFDGIPPAIKLQKQIYTRTSKNRLFERPSDKEYSKKYDKNLITPGTSFMEKLGDYIRYRLSEKLTYNDHWEDIRILLSDTHMPGTGEWKIMSYIRSLEVPPPGSPELRHMIWGSDRNLILMGLLCEDSNILFTEGITYTEEETPRNIFKVVHAGTLREAIEKEYAFLKAQDGFEYDTYSLIRDYVLLNVIMGTSFLRYPRSLNRLSESMKVVLDAYKNFLLESNGHLYENQTINHNRLGFFFEKLLIPMRDLYSAEKANDIIQEFKKFNINSISTGTISRTEQIKSSQKTRERKIMAEEYIRGIHWTMEYFQSNIVSWTWYYPFYRLTPAIFELIEIQDLEVPIFDLGEPMNIYVYIQKVFPDFNVLVDQLASEVL</sequence>
<reference evidence="7 8" key="1">
    <citation type="submission" date="2024-04" db="EMBL/GenBank/DDBJ databases">
        <title>Symmetric and asymmetric DNA N6-adenine methylation regulates different biological responses in Mucorales.</title>
        <authorList>
            <consortium name="Lawrence Berkeley National Laboratory"/>
            <person name="Lax C."/>
            <person name="Mondo S.J."/>
            <person name="Osorio-Concepcion M."/>
            <person name="Muszewska A."/>
            <person name="Corrochano-Luque M."/>
            <person name="Gutierrez G."/>
            <person name="Riley R."/>
            <person name="Lipzen A."/>
            <person name="Guo J."/>
            <person name="Hundley H."/>
            <person name="Amirebrahimi M."/>
            <person name="Ng V."/>
            <person name="Lorenzo-Gutierrez D."/>
            <person name="Binder U."/>
            <person name="Yang J."/>
            <person name="Song Y."/>
            <person name="Canovas D."/>
            <person name="Navarro E."/>
            <person name="Freitag M."/>
            <person name="Gabaldon T."/>
            <person name="Grigoriev I.V."/>
            <person name="Corrochano L.M."/>
            <person name="Nicolas F.E."/>
            <person name="Garre V."/>
        </authorList>
    </citation>
    <scope>NUCLEOTIDE SEQUENCE [LARGE SCALE GENOMIC DNA]</scope>
    <source>
        <strain evidence="7 8">L51</strain>
    </source>
</reference>
<dbReference type="InterPro" id="IPR004859">
    <property type="entry name" value="Xrn1_N"/>
</dbReference>
<dbReference type="InterPro" id="IPR041412">
    <property type="entry name" value="Xrn1_helical"/>
</dbReference>
<dbReference type="PANTHER" id="PTHR12341">
    <property type="entry name" value="5'-&gt;3' EXORIBONUCLEASE"/>
    <property type="match status" value="1"/>
</dbReference>
<dbReference type="Pfam" id="PF17846">
    <property type="entry name" value="XRN_M"/>
    <property type="match status" value="1"/>
</dbReference>
<dbReference type="Pfam" id="PF03159">
    <property type="entry name" value="XRN_N"/>
    <property type="match status" value="1"/>
</dbReference>
<evidence type="ECO:0000256" key="4">
    <source>
        <dbReference type="ARBA" id="ARBA00038299"/>
    </source>
</evidence>
<dbReference type="InterPro" id="IPR027073">
    <property type="entry name" value="5_3_exoribonuclease"/>
</dbReference>
<keyword evidence="2" id="KW-0378">Hydrolase</keyword>
<dbReference type="EMBL" id="JBCLYO010000002">
    <property type="protein sequence ID" value="KAL0092558.1"/>
    <property type="molecule type" value="Genomic_DNA"/>
</dbReference>
<evidence type="ECO:0000313" key="7">
    <source>
        <dbReference type="EMBL" id="KAL0092558.1"/>
    </source>
</evidence>
<keyword evidence="3 7" id="KW-0269">Exonuclease</keyword>
<dbReference type="PANTHER" id="PTHR12341:SF7">
    <property type="entry name" value="5'-3' EXORIBONUCLEASE 1"/>
    <property type="match status" value="1"/>
</dbReference>
<proteinExistence type="inferred from homology"/>
<dbReference type="Gene3D" id="3.40.50.12390">
    <property type="match status" value="2"/>
</dbReference>
<evidence type="ECO:0000256" key="3">
    <source>
        <dbReference type="ARBA" id="ARBA00022839"/>
    </source>
</evidence>
<feature type="domain" description="Xrn1 N-terminal" evidence="5">
    <location>
        <begin position="10"/>
        <end position="198"/>
    </location>
</feature>
<gene>
    <name evidence="7" type="ORF">J3Q64DRAFT_1695069</name>
</gene>
<dbReference type="GO" id="GO:0004527">
    <property type="term" value="F:exonuclease activity"/>
    <property type="evidence" value="ECO:0007669"/>
    <property type="project" value="UniProtKB-KW"/>
</dbReference>
<comment type="similarity">
    <text evidence="4">Belongs to the 5'-3' exonuclease family.</text>
</comment>